<accession>A0A7D9I4T7</accession>
<sequence length="149" mass="17381">MTSRGNLRNVLSTIYYSHSLDYNKNWYANHDLLCRYPKSNRRADESAVFQLFSSELEVRKVNIADLQDSNGKQPSYRWFNGRRQKAYILSGDETMKSKRRTAGIQRVSDHQQDSQHVVLRVIQRPETILKLQTVTMSQLVPEAHSHESL</sequence>
<proteinExistence type="predicted"/>
<name>A0A7D9I4T7_PARCT</name>
<gene>
    <name evidence="1" type="ORF">PACLA_8A084822</name>
</gene>
<evidence type="ECO:0000313" key="2">
    <source>
        <dbReference type="Proteomes" id="UP001152795"/>
    </source>
</evidence>
<evidence type="ECO:0000313" key="1">
    <source>
        <dbReference type="EMBL" id="CAB4001528.1"/>
    </source>
</evidence>
<keyword evidence="2" id="KW-1185">Reference proteome</keyword>
<dbReference type="AlphaFoldDB" id="A0A7D9I4T7"/>
<dbReference type="Proteomes" id="UP001152795">
    <property type="component" value="Unassembled WGS sequence"/>
</dbReference>
<organism evidence="1 2">
    <name type="scientific">Paramuricea clavata</name>
    <name type="common">Red gorgonian</name>
    <name type="synonym">Violescent sea-whip</name>
    <dbReference type="NCBI Taxonomy" id="317549"/>
    <lineage>
        <taxon>Eukaryota</taxon>
        <taxon>Metazoa</taxon>
        <taxon>Cnidaria</taxon>
        <taxon>Anthozoa</taxon>
        <taxon>Octocorallia</taxon>
        <taxon>Malacalcyonacea</taxon>
        <taxon>Plexauridae</taxon>
        <taxon>Paramuricea</taxon>
    </lineage>
</organism>
<reference evidence="1" key="1">
    <citation type="submission" date="2020-04" db="EMBL/GenBank/DDBJ databases">
        <authorList>
            <person name="Alioto T."/>
            <person name="Alioto T."/>
            <person name="Gomez Garrido J."/>
        </authorList>
    </citation>
    <scope>NUCLEOTIDE SEQUENCE</scope>
    <source>
        <strain evidence="1">A484AB</strain>
    </source>
</reference>
<protein>
    <submittedName>
        <fullName evidence="1">Uncharacterized protein</fullName>
    </submittedName>
</protein>
<comment type="caution">
    <text evidence="1">The sequence shown here is derived from an EMBL/GenBank/DDBJ whole genome shotgun (WGS) entry which is preliminary data.</text>
</comment>
<dbReference type="EMBL" id="CACRXK020004108">
    <property type="protein sequence ID" value="CAB4001528.1"/>
    <property type="molecule type" value="Genomic_DNA"/>
</dbReference>